<keyword evidence="5" id="KW-1185">Reference proteome</keyword>
<dbReference type="Proteomes" id="UP000606974">
    <property type="component" value="Unassembled WGS sequence"/>
</dbReference>
<dbReference type="InterPro" id="IPR002110">
    <property type="entry name" value="Ankyrin_rpt"/>
</dbReference>
<dbReference type="SUPFAM" id="SSF48403">
    <property type="entry name" value="Ankyrin repeat"/>
    <property type="match status" value="1"/>
</dbReference>
<dbReference type="OrthoDB" id="4772757at2759"/>
<keyword evidence="1" id="KW-0677">Repeat</keyword>
<dbReference type="Pfam" id="PF12796">
    <property type="entry name" value="Ank_2"/>
    <property type="match status" value="1"/>
</dbReference>
<dbReference type="SUPFAM" id="SSF52540">
    <property type="entry name" value="P-loop containing nucleoside triphosphate hydrolases"/>
    <property type="match status" value="1"/>
</dbReference>
<evidence type="ECO:0000256" key="2">
    <source>
        <dbReference type="SAM" id="MobiDB-lite"/>
    </source>
</evidence>
<dbReference type="Gene3D" id="3.40.50.300">
    <property type="entry name" value="P-loop containing nucleotide triphosphate hydrolases"/>
    <property type="match status" value="1"/>
</dbReference>
<dbReference type="AlphaFoldDB" id="A0A8H7AAQ9"/>
<feature type="region of interest" description="Disordered" evidence="2">
    <location>
        <begin position="921"/>
        <end position="1012"/>
    </location>
</feature>
<evidence type="ECO:0000313" key="5">
    <source>
        <dbReference type="Proteomes" id="UP000606974"/>
    </source>
</evidence>
<comment type="caution">
    <text evidence="4">The sequence shown here is derived from an EMBL/GenBank/DDBJ whole genome shotgun (WGS) entry which is preliminary data.</text>
</comment>
<sequence length="1054" mass="119357">MADTQTPIATRGSENSISLPKPTSVVLSANVAPKSFGKTIFDRALEEHLRKLSAAERTSFNAAYGTLRPEGLLARIKTFDDSHKRKSKTQRCAPIITRCFCILDQLMRSVTIAIQSNPDVSALIVGGLRLLIDISVKYITFFPKLTSMILQLSNYLEVLGTYVDRLDKEPPSVVAVIEKCVACIYGDWLDFCTKSCAVFVDKKGSLHRWTSLRVFLQSQWDPFEASFGAIEASLKQHMDLLLHSAQAIQFDDNRELLLRIEEFRTHHGDIERTSEREDFMHWISTIDFDDDHERISSKRHPGTGDWLIQRLDFQEWMDSPTSRLLWCYGKPGCGKSVLASHTLEHITTRAALDNDVGIAFCYFNYKQAENQGPRQILSAFIKQLCWKRESLPPRILAFYRKHRLDARTPSFNAVRTALALLCDEFKEVYLVIDALDECEPALREEIAKAVVEISDQHDCVKTFITSRLETDIEEFFCRRQVPTISIKARNTADDIRNYVNDTISSLRAARKLRVQCECVEAQIIETLVRKADGMFLWVFLQIQSLCRQRTDHDILQELNNLPRDLYGTYHRILGLIELLPTSLQALAQRSLMLVLFATRPLRMAELIDLAAVSAGFDEMQRFHMNRYSGSDILEACANLLVEDEGIVRPSHFSIQEYFSSTANVQDPKLSKYFMTRENGNAQIATACLRYLTFRFLRGGTCASELSLGIRLEQYPCARYAAQCFDHHLTLLPKVPHDLSLRLEVFLSQSERVLASVLQLRRLQRGSHVGLLDGEFDDLPWPANAATIIEASSLHSLKDIRTDAACWRQQPLPITLHQACYDSSFDAATHLIDTGHDTETKDARNLAALYYAARVGHPELCRTLISRMTSTDASNYWEAFQAACASGHESVVRLQISEAEARSLKCPRKVFRKAVVAAATSRRESVTQLLDSPRARSIKERRSLPKAVAAKALMRASGEGAPPRASAQVTSKSRLSVPEDHDSGEDGYSSSDMEHNSKRASEDDGRDSTTSKVTKYYVEPKPLSDYVLAGEYETWLMERKRSMARRSSYALRWIN</sequence>
<dbReference type="InterPro" id="IPR036770">
    <property type="entry name" value="Ankyrin_rpt-contain_sf"/>
</dbReference>
<dbReference type="PANTHER" id="PTHR10039">
    <property type="entry name" value="AMELOGENIN"/>
    <property type="match status" value="1"/>
</dbReference>
<name>A0A8H7AAQ9_9EURO</name>
<dbReference type="Pfam" id="PF24883">
    <property type="entry name" value="NPHP3_N"/>
    <property type="match status" value="1"/>
</dbReference>
<feature type="compositionally biased region" description="Basic and acidic residues" evidence="2">
    <location>
        <begin position="932"/>
        <end position="942"/>
    </location>
</feature>
<dbReference type="EMBL" id="JAACFV010000165">
    <property type="protein sequence ID" value="KAF7503707.1"/>
    <property type="molecule type" value="Genomic_DNA"/>
</dbReference>
<dbReference type="InterPro" id="IPR027417">
    <property type="entry name" value="P-loop_NTPase"/>
</dbReference>
<feature type="domain" description="Nephrocystin 3-like N-terminal" evidence="3">
    <location>
        <begin position="302"/>
        <end position="467"/>
    </location>
</feature>
<organism evidence="4 5">
    <name type="scientific">Endocarpon pusillum</name>
    <dbReference type="NCBI Taxonomy" id="364733"/>
    <lineage>
        <taxon>Eukaryota</taxon>
        <taxon>Fungi</taxon>
        <taxon>Dikarya</taxon>
        <taxon>Ascomycota</taxon>
        <taxon>Pezizomycotina</taxon>
        <taxon>Eurotiomycetes</taxon>
        <taxon>Chaetothyriomycetidae</taxon>
        <taxon>Verrucariales</taxon>
        <taxon>Verrucariaceae</taxon>
        <taxon>Endocarpon</taxon>
    </lineage>
</organism>
<dbReference type="InterPro" id="IPR056884">
    <property type="entry name" value="NPHP3-like_N"/>
</dbReference>
<evidence type="ECO:0000259" key="3">
    <source>
        <dbReference type="Pfam" id="PF24883"/>
    </source>
</evidence>
<reference evidence="4" key="1">
    <citation type="submission" date="2020-02" db="EMBL/GenBank/DDBJ databases">
        <authorList>
            <person name="Palmer J.M."/>
        </authorList>
    </citation>
    <scope>NUCLEOTIDE SEQUENCE</scope>
    <source>
        <strain evidence="4">EPUS1.4</strain>
        <tissue evidence="4">Thallus</tissue>
    </source>
</reference>
<proteinExistence type="predicted"/>
<evidence type="ECO:0000313" key="4">
    <source>
        <dbReference type="EMBL" id="KAF7503707.1"/>
    </source>
</evidence>
<feature type="compositionally biased region" description="Basic and acidic residues" evidence="2">
    <location>
        <begin position="991"/>
        <end position="1008"/>
    </location>
</feature>
<dbReference type="PANTHER" id="PTHR10039:SF16">
    <property type="entry name" value="GPI INOSITOL-DEACYLASE"/>
    <property type="match status" value="1"/>
</dbReference>
<gene>
    <name evidence="4" type="ORF">GJ744_003332</name>
</gene>
<accession>A0A8H7AAQ9</accession>
<protein>
    <recommendedName>
        <fullName evidence="3">Nephrocystin 3-like N-terminal domain-containing protein</fullName>
    </recommendedName>
</protein>
<dbReference type="Gene3D" id="1.25.40.20">
    <property type="entry name" value="Ankyrin repeat-containing domain"/>
    <property type="match status" value="1"/>
</dbReference>
<evidence type="ECO:0000256" key="1">
    <source>
        <dbReference type="ARBA" id="ARBA00022737"/>
    </source>
</evidence>